<dbReference type="GO" id="GO:0004849">
    <property type="term" value="F:uridine kinase activity"/>
    <property type="evidence" value="ECO:0007669"/>
    <property type="project" value="UniProtKB-EC"/>
</dbReference>
<dbReference type="PRINTS" id="PR00988">
    <property type="entry name" value="URIDINKINASE"/>
</dbReference>
<evidence type="ECO:0000256" key="7">
    <source>
        <dbReference type="SAM" id="Phobius"/>
    </source>
</evidence>
<feature type="region of interest" description="Disordered" evidence="6">
    <location>
        <begin position="33"/>
        <end position="91"/>
    </location>
</feature>
<dbReference type="InterPro" id="IPR000764">
    <property type="entry name" value="Uridine_kinase-like"/>
</dbReference>
<dbReference type="SUPFAM" id="SSF52540">
    <property type="entry name" value="P-loop containing nucleoside triphosphate hydrolases"/>
    <property type="match status" value="1"/>
</dbReference>
<evidence type="ECO:0000256" key="5">
    <source>
        <dbReference type="RuleBase" id="RU003825"/>
    </source>
</evidence>
<dbReference type="NCBIfam" id="NF004018">
    <property type="entry name" value="PRK05480.1"/>
    <property type="match status" value="1"/>
</dbReference>
<dbReference type="EC" id="2.7.1.48" evidence="5"/>
<evidence type="ECO:0000256" key="6">
    <source>
        <dbReference type="SAM" id="MobiDB-lite"/>
    </source>
</evidence>
<dbReference type="Gene3D" id="3.40.50.300">
    <property type="entry name" value="P-loop containing nucleotide triphosphate hydrolases"/>
    <property type="match status" value="1"/>
</dbReference>
<feature type="transmembrane region" description="Helical" evidence="7">
    <location>
        <begin position="6"/>
        <end position="26"/>
    </location>
</feature>
<dbReference type="CDD" id="cd02023">
    <property type="entry name" value="UMPK"/>
    <property type="match status" value="1"/>
</dbReference>
<proteinExistence type="inferred from homology"/>
<dbReference type="InterPro" id="IPR027417">
    <property type="entry name" value="P-loop_NTPase"/>
</dbReference>
<comment type="similarity">
    <text evidence="5">Belongs to the uridine kinase family.</text>
</comment>
<comment type="caution">
    <text evidence="9">The sequence shown here is derived from an EMBL/GenBank/DDBJ whole genome shotgun (WGS) entry which is preliminary data.</text>
</comment>
<reference evidence="10" key="1">
    <citation type="journal article" date="2023" name="Commun. Biol.">
        <title>Genome analysis of Parmales, the sister group of diatoms, reveals the evolutionary specialization of diatoms from phago-mixotrophs to photoautotrophs.</title>
        <authorList>
            <person name="Ban H."/>
            <person name="Sato S."/>
            <person name="Yoshikawa S."/>
            <person name="Yamada K."/>
            <person name="Nakamura Y."/>
            <person name="Ichinomiya M."/>
            <person name="Sato N."/>
            <person name="Blanc-Mathieu R."/>
            <person name="Endo H."/>
            <person name="Kuwata A."/>
            <person name="Ogata H."/>
        </authorList>
    </citation>
    <scope>NUCLEOTIDE SEQUENCE [LARGE SCALE GENOMIC DNA]</scope>
</reference>
<keyword evidence="3 5" id="KW-0547">Nucleotide-binding</keyword>
<feature type="compositionally biased region" description="Basic and acidic residues" evidence="6">
    <location>
        <begin position="77"/>
        <end position="89"/>
    </location>
</feature>
<comment type="catalytic activity">
    <reaction evidence="5">
        <text>cytidine + ATP = CMP + ADP + H(+)</text>
        <dbReference type="Rhea" id="RHEA:24674"/>
        <dbReference type="ChEBI" id="CHEBI:15378"/>
        <dbReference type="ChEBI" id="CHEBI:17562"/>
        <dbReference type="ChEBI" id="CHEBI:30616"/>
        <dbReference type="ChEBI" id="CHEBI:60377"/>
        <dbReference type="ChEBI" id="CHEBI:456216"/>
        <dbReference type="EC" id="2.7.1.48"/>
    </reaction>
</comment>
<keyword evidence="10" id="KW-1185">Reference proteome</keyword>
<feature type="domain" description="Phosphoribulokinase/uridine kinase" evidence="8">
    <location>
        <begin position="122"/>
        <end position="303"/>
    </location>
</feature>
<keyword evidence="5" id="KW-0067">ATP-binding</keyword>
<evidence type="ECO:0000256" key="3">
    <source>
        <dbReference type="ARBA" id="ARBA00022741"/>
    </source>
</evidence>
<dbReference type="OrthoDB" id="10257085at2759"/>
<comment type="catalytic activity">
    <reaction evidence="5">
        <text>uridine + ATP = UMP + ADP + H(+)</text>
        <dbReference type="Rhea" id="RHEA:16825"/>
        <dbReference type="ChEBI" id="CHEBI:15378"/>
        <dbReference type="ChEBI" id="CHEBI:16704"/>
        <dbReference type="ChEBI" id="CHEBI:30616"/>
        <dbReference type="ChEBI" id="CHEBI:57865"/>
        <dbReference type="ChEBI" id="CHEBI:456216"/>
        <dbReference type="EC" id="2.7.1.48"/>
    </reaction>
</comment>
<evidence type="ECO:0000256" key="1">
    <source>
        <dbReference type="ARBA" id="ARBA00004690"/>
    </source>
</evidence>
<keyword evidence="7" id="KW-1133">Transmembrane helix</keyword>
<keyword evidence="2 5" id="KW-0808">Transferase</keyword>
<evidence type="ECO:0000256" key="2">
    <source>
        <dbReference type="ARBA" id="ARBA00022679"/>
    </source>
</evidence>
<dbReference type="GO" id="GO:0005524">
    <property type="term" value="F:ATP binding"/>
    <property type="evidence" value="ECO:0007669"/>
    <property type="project" value="UniProtKB-KW"/>
</dbReference>
<evidence type="ECO:0000256" key="4">
    <source>
        <dbReference type="ARBA" id="ARBA00022777"/>
    </source>
</evidence>
<dbReference type="NCBIfam" id="TIGR00235">
    <property type="entry name" value="udk"/>
    <property type="match status" value="1"/>
</dbReference>
<protein>
    <recommendedName>
        <fullName evidence="5">Uridine kinase</fullName>
        <ecNumber evidence="5">2.7.1.48</ecNumber>
    </recommendedName>
</protein>
<keyword evidence="7" id="KW-0472">Membrane</keyword>
<comment type="pathway">
    <text evidence="5">Pyrimidine metabolism; CTP biosynthesis via salvage pathway; CTP from cytidine: step 1/3.</text>
</comment>
<evidence type="ECO:0000313" key="9">
    <source>
        <dbReference type="EMBL" id="GMI38830.1"/>
    </source>
</evidence>
<dbReference type="AlphaFoldDB" id="A0A9W7L7Y4"/>
<keyword evidence="7" id="KW-0812">Transmembrane</keyword>
<accession>A0A9W7L7Y4</accession>
<dbReference type="Proteomes" id="UP001165065">
    <property type="component" value="Unassembled WGS sequence"/>
</dbReference>
<evidence type="ECO:0000313" key="10">
    <source>
        <dbReference type="Proteomes" id="UP001165065"/>
    </source>
</evidence>
<name>A0A9W7L7Y4_9STRA</name>
<comment type="pathway">
    <text evidence="1 5">Pyrimidine metabolism; UMP biosynthesis via salvage pathway; UMP from uridine: step 1/1.</text>
</comment>
<organism evidence="9 10">
    <name type="scientific">Triparma columacea</name>
    <dbReference type="NCBI Taxonomy" id="722753"/>
    <lineage>
        <taxon>Eukaryota</taxon>
        <taxon>Sar</taxon>
        <taxon>Stramenopiles</taxon>
        <taxon>Ochrophyta</taxon>
        <taxon>Bolidophyceae</taxon>
        <taxon>Parmales</taxon>
        <taxon>Triparmaceae</taxon>
        <taxon>Triparma</taxon>
    </lineage>
</organism>
<gene>
    <name evidence="9" type="ORF">TrCOL_g4939</name>
</gene>
<sequence length="363" mass="39738">MPESSNSFVPAFLGAALGVCAVLLMYGSTPAFKRSPSSSAFDPSQRGVVGQVSEDKLAPGSPRHSAELSRRASGRLGEMDSERTPDKFKGLSTNAFDTGGFTPLISTIAEISSRPSGAPILVVGIAGGSGSGKTTLAQAIYTALGKEDNVTFISHDSYYKDLSSWTMSERENQNFDHPNSLDTNLLVEHVRQLRSGFPASIPNYDFSTHSRTGEVTVAEPKQVILVEGILIFAEPELTDLLDVKIFVDTESDVRLIRRITRDCQERGRSLDQVLRQYTKTVRPMHIEFVEPSKRQADIIVPVGINSVALSLITDHLKTALANKGGGEMYIKTPFDEVNKEERKVGMSREVSRENLRLDMEGED</sequence>
<keyword evidence="4 5" id="KW-0418">Kinase</keyword>
<dbReference type="InterPro" id="IPR006083">
    <property type="entry name" value="PRK/URK"/>
</dbReference>
<evidence type="ECO:0000259" key="8">
    <source>
        <dbReference type="Pfam" id="PF00485"/>
    </source>
</evidence>
<dbReference type="Pfam" id="PF00485">
    <property type="entry name" value="PRK"/>
    <property type="match status" value="1"/>
</dbReference>
<dbReference type="EMBL" id="BRYA01001094">
    <property type="protein sequence ID" value="GMI38830.1"/>
    <property type="molecule type" value="Genomic_DNA"/>
</dbReference>
<dbReference type="PANTHER" id="PTHR10285">
    <property type="entry name" value="URIDINE KINASE"/>
    <property type="match status" value="1"/>
</dbReference>